<protein>
    <submittedName>
        <fullName evidence="3">Rod shape-determining protein RodA</fullName>
    </submittedName>
</protein>
<keyword evidence="1" id="KW-0732">Signal</keyword>
<feature type="signal peptide" evidence="1">
    <location>
        <begin position="1"/>
        <end position="20"/>
    </location>
</feature>
<dbReference type="OrthoDB" id="531568at2"/>
<organism evidence="3 4">
    <name type="scientific">Methylophilales bacterium HTCC2181</name>
    <dbReference type="NCBI Taxonomy" id="383631"/>
    <lineage>
        <taxon>Bacteria</taxon>
        <taxon>Pseudomonadati</taxon>
        <taxon>Pseudomonadota</taxon>
        <taxon>Betaproteobacteria</taxon>
        <taxon>Nitrosomonadales</taxon>
        <taxon>OM43 clade</taxon>
    </lineage>
</organism>
<dbReference type="EMBL" id="AAUX01000001">
    <property type="protein sequence ID" value="EAV47457.1"/>
    <property type="molecule type" value="Genomic_DNA"/>
</dbReference>
<dbReference type="InterPro" id="IPR025512">
    <property type="entry name" value="DUF4399"/>
</dbReference>
<evidence type="ECO:0000313" key="3">
    <source>
        <dbReference type="EMBL" id="EAV47457.1"/>
    </source>
</evidence>
<name>A0P7E7_9PROT</name>
<evidence type="ECO:0000256" key="1">
    <source>
        <dbReference type="SAM" id="SignalP"/>
    </source>
</evidence>
<feature type="domain" description="DUF4399" evidence="2">
    <location>
        <begin position="49"/>
        <end position="140"/>
    </location>
</feature>
<dbReference type="AlphaFoldDB" id="A0P7E7"/>
<sequence length="140" mass="15200">MKISQFLLMLTIPLTTSVMAVERSPSTDNATAYIISPVNGETVSNPVTVIFGLKNMGVAPAGIKKPHTGHHHLLINAGQIPKINQPIPSDDHHQHFGKGQTEVSLTLPLGKNTLQLMLGDHFHIPHNPPVISKKITIMVE</sequence>
<evidence type="ECO:0000313" key="4">
    <source>
        <dbReference type="Proteomes" id="UP000054262"/>
    </source>
</evidence>
<comment type="caution">
    <text evidence="3">The sequence shown here is derived from an EMBL/GenBank/DDBJ whole genome shotgun (WGS) entry which is preliminary data.</text>
</comment>
<gene>
    <name evidence="3" type="ORF">MB2181_05250</name>
</gene>
<dbReference type="Proteomes" id="UP000054262">
    <property type="component" value="Unassembled WGS sequence"/>
</dbReference>
<keyword evidence="4" id="KW-1185">Reference proteome</keyword>
<dbReference type="Pfam" id="PF14347">
    <property type="entry name" value="DUF4399"/>
    <property type="match status" value="1"/>
</dbReference>
<reference evidence="3 4" key="1">
    <citation type="submission" date="2006-11" db="EMBL/GenBank/DDBJ databases">
        <authorList>
            <person name="Giovannoni S."/>
            <person name="Vergin K."/>
            <person name="Ferriera S."/>
            <person name="Johnson J."/>
            <person name="Kravitz S."/>
            <person name="Beeson K."/>
            <person name="Sutton G."/>
            <person name="Rogers Y.-H."/>
            <person name="Friedman R."/>
            <person name="Frazier M."/>
            <person name="Venter J.C."/>
        </authorList>
    </citation>
    <scope>NUCLEOTIDE SEQUENCE [LARGE SCALE GENOMIC DNA]</scope>
    <source>
        <strain evidence="3 4">HTCC2181</strain>
    </source>
</reference>
<feature type="chain" id="PRO_5002628385" evidence="1">
    <location>
        <begin position="21"/>
        <end position="140"/>
    </location>
</feature>
<evidence type="ECO:0000259" key="2">
    <source>
        <dbReference type="Pfam" id="PF14347"/>
    </source>
</evidence>
<accession>A0P7E7</accession>
<proteinExistence type="predicted"/>